<evidence type="ECO:0000256" key="7">
    <source>
        <dbReference type="ARBA" id="ARBA00023136"/>
    </source>
</evidence>
<keyword evidence="5 8" id="KW-0812">Transmembrane</keyword>
<gene>
    <name evidence="9" type="primary">yndE_1</name>
    <name evidence="9" type="ORF">PAECIP111893_00762</name>
</gene>
<dbReference type="PANTHER" id="PTHR34975">
    <property type="entry name" value="SPORE GERMINATION PROTEIN A2"/>
    <property type="match status" value="1"/>
</dbReference>
<feature type="transmembrane region" description="Helical" evidence="8">
    <location>
        <begin position="337"/>
        <end position="357"/>
    </location>
</feature>
<dbReference type="PANTHER" id="PTHR34975:SF2">
    <property type="entry name" value="SPORE GERMINATION PROTEIN A2"/>
    <property type="match status" value="1"/>
</dbReference>
<sequence length="366" mass="40366">MDTPKISIGQLFALIILFVFGTSIAVNYGLDAKKDAWLAILLGTFSGCLLFSLYSYLYRQYPTLTLTSYAQRIMGRPIGWVLGLVLVLYFIYDAARDVRDAGELLVTSVFDTTPIFVLNAVMLLAIAYVLYKGIEVLARLSEIFIVVIVGFGIVGSILVFASNIIDLNNLLPVLEFGWKPILTTTYPNTFIFPFGEMICFCMLFPHLNNPKLQMKTGLIAIIISGVVLSYTIAIDIAVLGADISSRSIFALLTMVSKVNIADFLQRLDPVALFTMLIVDFFKIALLYYAAVIGTAELFHVKPHRRLVMPVGAVIMIASMSISGSFNEHLLEGKLSISNYQVLVVIGIPLLLAAVHLIRKYAGKGNR</sequence>
<keyword evidence="3" id="KW-0813">Transport</keyword>
<proteinExistence type="inferred from homology"/>
<feature type="transmembrane region" description="Helical" evidence="8">
    <location>
        <begin position="12"/>
        <end position="30"/>
    </location>
</feature>
<evidence type="ECO:0000256" key="5">
    <source>
        <dbReference type="ARBA" id="ARBA00022692"/>
    </source>
</evidence>
<dbReference type="EMBL" id="CAKMMF010000003">
    <property type="protein sequence ID" value="CAH1195817.1"/>
    <property type="molecule type" value="Genomic_DNA"/>
</dbReference>
<evidence type="ECO:0000256" key="2">
    <source>
        <dbReference type="ARBA" id="ARBA00007998"/>
    </source>
</evidence>
<protein>
    <submittedName>
        <fullName evidence="9">Spore germination protein YndE</fullName>
    </submittedName>
</protein>
<comment type="similarity">
    <text evidence="2">Belongs to the amino acid-polyamine-organocation (APC) superfamily. Spore germination protein (SGP) (TC 2.A.3.9) family.</text>
</comment>
<feature type="transmembrane region" description="Helical" evidence="8">
    <location>
        <begin position="306"/>
        <end position="325"/>
    </location>
</feature>
<dbReference type="RefSeq" id="WP_236339057.1">
    <property type="nucleotide sequence ID" value="NZ_CAKMMF010000003.1"/>
</dbReference>
<feature type="transmembrane region" description="Helical" evidence="8">
    <location>
        <begin position="217"/>
        <end position="241"/>
    </location>
</feature>
<dbReference type="InterPro" id="IPR004761">
    <property type="entry name" value="Spore_GerAB"/>
</dbReference>
<feature type="transmembrane region" description="Helical" evidence="8">
    <location>
        <begin position="115"/>
        <end position="131"/>
    </location>
</feature>
<comment type="subcellular location">
    <subcellularLocation>
        <location evidence="1">Membrane</location>
        <topology evidence="1">Multi-pass membrane protein</topology>
    </subcellularLocation>
</comment>
<evidence type="ECO:0000256" key="8">
    <source>
        <dbReference type="SAM" id="Phobius"/>
    </source>
</evidence>
<evidence type="ECO:0000313" key="9">
    <source>
        <dbReference type="EMBL" id="CAH1195817.1"/>
    </source>
</evidence>
<evidence type="ECO:0000256" key="3">
    <source>
        <dbReference type="ARBA" id="ARBA00022448"/>
    </source>
</evidence>
<feature type="transmembrane region" description="Helical" evidence="8">
    <location>
        <begin position="270"/>
        <end position="294"/>
    </location>
</feature>
<comment type="caution">
    <text evidence="9">The sequence shown here is derived from an EMBL/GenBank/DDBJ whole genome shotgun (WGS) entry which is preliminary data.</text>
</comment>
<feature type="transmembrane region" description="Helical" evidence="8">
    <location>
        <begin position="78"/>
        <end position="95"/>
    </location>
</feature>
<dbReference type="Pfam" id="PF03845">
    <property type="entry name" value="Spore_permease"/>
    <property type="match status" value="1"/>
</dbReference>
<accession>A0ABM9BXX6</accession>
<evidence type="ECO:0000256" key="4">
    <source>
        <dbReference type="ARBA" id="ARBA00022544"/>
    </source>
</evidence>
<dbReference type="Proteomes" id="UP000838686">
    <property type="component" value="Unassembled WGS sequence"/>
</dbReference>
<feature type="transmembrane region" description="Helical" evidence="8">
    <location>
        <begin position="185"/>
        <end position="205"/>
    </location>
</feature>
<name>A0ABM9BXX6_9BACL</name>
<feature type="transmembrane region" description="Helical" evidence="8">
    <location>
        <begin position="143"/>
        <end position="165"/>
    </location>
</feature>
<dbReference type="NCBIfam" id="TIGR00912">
    <property type="entry name" value="2A0309"/>
    <property type="match status" value="1"/>
</dbReference>
<feature type="transmembrane region" description="Helical" evidence="8">
    <location>
        <begin position="36"/>
        <end position="57"/>
    </location>
</feature>
<organism evidence="9 10">
    <name type="scientific">Paenibacillus plantiphilus</name>
    <dbReference type="NCBI Taxonomy" id="2905650"/>
    <lineage>
        <taxon>Bacteria</taxon>
        <taxon>Bacillati</taxon>
        <taxon>Bacillota</taxon>
        <taxon>Bacilli</taxon>
        <taxon>Bacillales</taxon>
        <taxon>Paenibacillaceae</taxon>
        <taxon>Paenibacillus</taxon>
    </lineage>
</organism>
<evidence type="ECO:0000256" key="1">
    <source>
        <dbReference type="ARBA" id="ARBA00004141"/>
    </source>
</evidence>
<evidence type="ECO:0000256" key="6">
    <source>
        <dbReference type="ARBA" id="ARBA00022989"/>
    </source>
</evidence>
<keyword evidence="10" id="KW-1185">Reference proteome</keyword>
<evidence type="ECO:0000313" key="10">
    <source>
        <dbReference type="Proteomes" id="UP000838686"/>
    </source>
</evidence>
<keyword evidence="4" id="KW-0309">Germination</keyword>
<keyword evidence="7 8" id="KW-0472">Membrane</keyword>
<keyword evidence="6 8" id="KW-1133">Transmembrane helix</keyword>
<reference evidence="9" key="1">
    <citation type="submission" date="2022-01" db="EMBL/GenBank/DDBJ databases">
        <authorList>
            <person name="Criscuolo A."/>
        </authorList>
    </citation>
    <scope>NUCLEOTIDE SEQUENCE</scope>
    <source>
        <strain evidence="9">CIP111893</strain>
    </source>
</reference>